<name>X1RLZ9_9ZZZZ</name>
<evidence type="ECO:0000313" key="1">
    <source>
        <dbReference type="EMBL" id="GAI64200.1"/>
    </source>
</evidence>
<dbReference type="EMBL" id="BARW01001819">
    <property type="protein sequence ID" value="GAI64200.1"/>
    <property type="molecule type" value="Genomic_DNA"/>
</dbReference>
<sequence>MPGAYGWEWNHITEKWEKAPAVVEPVRVIALGQAVLGACKLYWIACSPDAPGAEWEITDATETLQPIVYDHFDNDKHSDQLPISPPIPFTEGIWVEKFDHIHSLTFGIVQ</sequence>
<gene>
    <name evidence="1" type="ORF">S12H4_05474</name>
</gene>
<reference evidence="1" key="1">
    <citation type="journal article" date="2014" name="Front. Microbiol.">
        <title>High frequency of phylogenetically diverse reductive dehalogenase-homologous genes in deep subseafloor sedimentary metagenomes.</title>
        <authorList>
            <person name="Kawai M."/>
            <person name="Futagami T."/>
            <person name="Toyoda A."/>
            <person name="Takaki Y."/>
            <person name="Nishi S."/>
            <person name="Hori S."/>
            <person name="Arai W."/>
            <person name="Tsubouchi T."/>
            <person name="Morono Y."/>
            <person name="Uchiyama I."/>
            <person name="Ito T."/>
            <person name="Fujiyama A."/>
            <person name="Inagaki F."/>
            <person name="Takami H."/>
        </authorList>
    </citation>
    <scope>NUCLEOTIDE SEQUENCE</scope>
    <source>
        <strain evidence="1">Expedition CK06-06</strain>
    </source>
</reference>
<protein>
    <submittedName>
        <fullName evidence="1">Uncharacterized protein</fullName>
    </submittedName>
</protein>
<comment type="caution">
    <text evidence="1">The sequence shown here is derived from an EMBL/GenBank/DDBJ whole genome shotgun (WGS) entry which is preliminary data.</text>
</comment>
<organism evidence="1">
    <name type="scientific">marine sediment metagenome</name>
    <dbReference type="NCBI Taxonomy" id="412755"/>
    <lineage>
        <taxon>unclassified sequences</taxon>
        <taxon>metagenomes</taxon>
        <taxon>ecological metagenomes</taxon>
    </lineage>
</organism>
<proteinExistence type="predicted"/>
<dbReference type="AlphaFoldDB" id="X1RLZ9"/>
<accession>X1RLZ9</accession>